<evidence type="ECO:0000313" key="5">
    <source>
        <dbReference type="EMBL" id="SJZ59322.1"/>
    </source>
</evidence>
<proteinExistence type="inferred from homology"/>
<comment type="similarity">
    <text evidence="1 2">Belongs to the small heat shock protein (HSP20) family.</text>
</comment>
<dbReference type="InterPro" id="IPR002068">
    <property type="entry name" value="A-crystallin/Hsp20_dom"/>
</dbReference>
<dbReference type="CDD" id="cd06464">
    <property type="entry name" value="ACD_sHsps-like"/>
    <property type="match status" value="1"/>
</dbReference>
<evidence type="ECO:0000256" key="2">
    <source>
        <dbReference type="RuleBase" id="RU003616"/>
    </source>
</evidence>
<evidence type="ECO:0000259" key="4">
    <source>
        <dbReference type="PROSITE" id="PS01031"/>
    </source>
</evidence>
<dbReference type="GeneID" id="78317042"/>
<dbReference type="SUPFAM" id="SSF49764">
    <property type="entry name" value="HSP20-like chaperones"/>
    <property type="match status" value="1"/>
</dbReference>
<sequence>MNELSLFDSLFNNSMDDVFGLGYRTAPVPKVDVTETSDAYTLNMELPGRTESDVNIEIDRNTLTISSKKEELKDAGDKKDKKAEKEGEASKMKYLIRERRMSAFSRSFTLPEDVDSESVKASFKNGILSIAMPRKAVASPKRIAIECA</sequence>
<evidence type="ECO:0000313" key="6">
    <source>
        <dbReference type="Proteomes" id="UP000190423"/>
    </source>
</evidence>
<reference evidence="5 6" key="1">
    <citation type="submission" date="2017-02" db="EMBL/GenBank/DDBJ databases">
        <authorList>
            <person name="Peterson S.W."/>
        </authorList>
    </citation>
    <scope>NUCLEOTIDE SEQUENCE [LARGE SCALE GENOMIC DNA]</scope>
    <source>
        <strain evidence="5 6">ATCC BAA-908</strain>
    </source>
</reference>
<dbReference type="AlphaFoldDB" id="A0A1T4LXB4"/>
<accession>A0A1T4LXB4</accession>
<dbReference type="RefSeq" id="WP_078933660.1">
    <property type="nucleotide sequence ID" value="NZ_FUWG01000013.1"/>
</dbReference>
<dbReference type="STRING" id="261392.SAMN02745149_01761"/>
<evidence type="ECO:0000256" key="1">
    <source>
        <dbReference type="PROSITE-ProRule" id="PRU00285"/>
    </source>
</evidence>
<dbReference type="InterPro" id="IPR031107">
    <property type="entry name" value="Small_HSP"/>
</dbReference>
<dbReference type="EMBL" id="FUWG01000013">
    <property type="protein sequence ID" value="SJZ59322.1"/>
    <property type="molecule type" value="Genomic_DNA"/>
</dbReference>
<gene>
    <name evidence="5" type="ORF">SAMN02745149_01761</name>
</gene>
<organism evidence="5 6">
    <name type="scientific">Treponema porcinum</name>
    <dbReference type="NCBI Taxonomy" id="261392"/>
    <lineage>
        <taxon>Bacteria</taxon>
        <taxon>Pseudomonadati</taxon>
        <taxon>Spirochaetota</taxon>
        <taxon>Spirochaetia</taxon>
        <taxon>Spirochaetales</taxon>
        <taxon>Treponemataceae</taxon>
        <taxon>Treponema</taxon>
    </lineage>
</organism>
<name>A0A1T4LXB4_TREPO</name>
<dbReference type="PANTHER" id="PTHR11527">
    <property type="entry name" value="HEAT-SHOCK PROTEIN 20 FAMILY MEMBER"/>
    <property type="match status" value="1"/>
</dbReference>
<feature type="domain" description="SHSP" evidence="4">
    <location>
        <begin position="22"/>
        <end position="148"/>
    </location>
</feature>
<dbReference type="Pfam" id="PF00011">
    <property type="entry name" value="HSP20"/>
    <property type="match status" value="1"/>
</dbReference>
<dbReference type="PROSITE" id="PS01031">
    <property type="entry name" value="SHSP"/>
    <property type="match status" value="1"/>
</dbReference>
<protein>
    <submittedName>
        <fullName evidence="5">HSP20 family protein</fullName>
    </submittedName>
</protein>
<dbReference type="Gene3D" id="2.60.40.790">
    <property type="match status" value="1"/>
</dbReference>
<keyword evidence="6" id="KW-1185">Reference proteome</keyword>
<dbReference type="OrthoDB" id="327485at2"/>
<feature type="region of interest" description="Disordered" evidence="3">
    <location>
        <begin position="68"/>
        <end position="90"/>
    </location>
</feature>
<evidence type="ECO:0000256" key="3">
    <source>
        <dbReference type="SAM" id="MobiDB-lite"/>
    </source>
</evidence>
<dbReference type="InterPro" id="IPR008978">
    <property type="entry name" value="HSP20-like_chaperone"/>
</dbReference>
<dbReference type="Proteomes" id="UP000190423">
    <property type="component" value="Unassembled WGS sequence"/>
</dbReference>